<gene>
    <name evidence="1" type="ORF">O6H91_11G021500</name>
</gene>
<organism evidence="1 2">
    <name type="scientific">Diphasiastrum complanatum</name>
    <name type="common">Issler's clubmoss</name>
    <name type="synonym">Lycopodium complanatum</name>
    <dbReference type="NCBI Taxonomy" id="34168"/>
    <lineage>
        <taxon>Eukaryota</taxon>
        <taxon>Viridiplantae</taxon>
        <taxon>Streptophyta</taxon>
        <taxon>Embryophyta</taxon>
        <taxon>Tracheophyta</taxon>
        <taxon>Lycopodiopsida</taxon>
        <taxon>Lycopodiales</taxon>
        <taxon>Lycopodiaceae</taxon>
        <taxon>Lycopodioideae</taxon>
        <taxon>Diphasiastrum</taxon>
    </lineage>
</organism>
<sequence>MAERAAQKEMEQDGSSSKLGVTHGLWPQQPQEEHDDASAEKGRHDRCDPVAGEKVIEGGLVSCGWTPRMGAFQSYSLVQQRKLQQQKFAIGGASMRHSSALRLVVSKPIVARLTRLLMETYQLCNPSFTYLDSFNKRRVLTHPSEGVSNNGLDNSHSDLILAVNGVLVHPSSNQRYIVKDLLGQGTFGQVVKCWTDEADSFVAVKVIKNQPAYYHQALVEISILTMLNMKFDPGDKHHIVRITDHFYFQGHLCIVFELLAVNLFELLKVNQYRGISLHLLQLFTKQIVDALVVLQDASVIHCDLKPENILLASLQSGEIKLIDFGSACMENRPVYSYIQSRFYRSPEVVLGHPYTTAIDMWSLGCIAAELFLGVPLFPGESEYDLLRRMIETLGVQPPDHMLRGSKNTSKYFKHASAAPPLDGKRLSDMQPAYQFLSEKEYEGREKKKPLLGKHHHKYSKLEDIILNYPLRSRSSLEDIAKEHCSRLAFIDFLRGLVQVDPGKRWTPNQAALHPFVTNEPFTGPFKPPSETPRTPACQEMAVKHNPGSGHWFGAGLSPQVTLYSGLQYHSPQGRAPLSYASSYESYSSFGSCEDIALGSSYGSYGGDATTMYQNCNTPPAGAFRGQMQGASGLGLSPDMWQRVAPMPPNGLPIGCAAIGVSPSGNGFKPMSLGGSPSQFTPPGQFFSPGSPSQLSPSRYGPTSPARGGGQNPLGKAAAVGQYNKRRGWGTVMLGLTHDGVYPHRRFPQVKNPVCSIDVSSGYLDGAGRGNCLASPHSPSMQGSPCMVHWRQRNGLVSGSAVPFPGQKVQSLYAPGSLGALLASQEALPDGSDDVLPPPDPRDWDPNYSGEDFLQDDNSTVDAQERGPTGVMGSGGARLGPGPGPGSALFPGQGPWFGPGAGVQQEITSHQHQDSMSSYQTLPRISGQIQGQINSVNFVDENQSPNSFQYGSQQDHLRNTMSGYHDPFSPQQTFPSRLGQQSFQQRQQRQSQHHLHPQIHQSSEANPVFSPSGHGHFNMAVRGNQVLGILPSGQRLNLPPHPRGTVLNARSVLESGGNSASKCVARFDGPALDASFCVVTDISQLPHATSKASSELADEPSSWLALSSAQAYLEAEAQTKMKRW</sequence>
<evidence type="ECO:0000313" key="2">
    <source>
        <dbReference type="Proteomes" id="UP001162992"/>
    </source>
</evidence>
<accession>A0ACC2C6U3</accession>
<dbReference type="Proteomes" id="UP001162992">
    <property type="component" value="Chromosome 11"/>
</dbReference>
<comment type="caution">
    <text evidence="1">The sequence shown here is derived from an EMBL/GenBank/DDBJ whole genome shotgun (WGS) entry which is preliminary data.</text>
</comment>
<name>A0ACC2C6U3_DIPCM</name>
<evidence type="ECO:0000313" key="1">
    <source>
        <dbReference type="EMBL" id="KAJ7537763.1"/>
    </source>
</evidence>
<keyword evidence="2" id="KW-1185">Reference proteome</keyword>
<reference evidence="2" key="1">
    <citation type="journal article" date="2024" name="Proc. Natl. Acad. Sci. U.S.A.">
        <title>Extraordinary preservation of gene collinearity over three hundred million years revealed in homosporous lycophytes.</title>
        <authorList>
            <person name="Li C."/>
            <person name="Wickell D."/>
            <person name="Kuo L.Y."/>
            <person name="Chen X."/>
            <person name="Nie B."/>
            <person name="Liao X."/>
            <person name="Peng D."/>
            <person name="Ji J."/>
            <person name="Jenkins J."/>
            <person name="Williams M."/>
            <person name="Shu S."/>
            <person name="Plott C."/>
            <person name="Barry K."/>
            <person name="Rajasekar S."/>
            <person name="Grimwood J."/>
            <person name="Han X."/>
            <person name="Sun S."/>
            <person name="Hou Z."/>
            <person name="He W."/>
            <person name="Dai G."/>
            <person name="Sun C."/>
            <person name="Schmutz J."/>
            <person name="Leebens-Mack J.H."/>
            <person name="Li F.W."/>
            <person name="Wang L."/>
        </authorList>
    </citation>
    <scope>NUCLEOTIDE SEQUENCE [LARGE SCALE GENOMIC DNA]</scope>
    <source>
        <strain evidence="2">cv. PW_Plant_1</strain>
    </source>
</reference>
<dbReference type="EMBL" id="CM055102">
    <property type="protein sequence ID" value="KAJ7537763.1"/>
    <property type="molecule type" value="Genomic_DNA"/>
</dbReference>
<proteinExistence type="predicted"/>
<protein>
    <submittedName>
        <fullName evidence="1">Uncharacterized protein</fullName>
    </submittedName>
</protein>